<dbReference type="Pfam" id="PF01190">
    <property type="entry name" value="Pollen_Ole_e_1"/>
    <property type="match status" value="1"/>
</dbReference>
<reference evidence="4 5" key="1">
    <citation type="journal article" date="2020" name="Mol. Plant">
        <title>The Chromosome-Based Rubber Tree Genome Provides New Insights into Spurge Genome Evolution and Rubber Biosynthesis.</title>
        <authorList>
            <person name="Liu J."/>
            <person name="Shi C."/>
            <person name="Shi C.C."/>
            <person name="Li W."/>
            <person name="Zhang Q.J."/>
            <person name="Zhang Y."/>
            <person name="Li K."/>
            <person name="Lu H.F."/>
            <person name="Shi C."/>
            <person name="Zhu S.T."/>
            <person name="Xiao Z.Y."/>
            <person name="Nan H."/>
            <person name="Yue Y."/>
            <person name="Zhu X.G."/>
            <person name="Wu Y."/>
            <person name="Hong X.N."/>
            <person name="Fan G.Y."/>
            <person name="Tong Y."/>
            <person name="Zhang D."/>
            <person name="Mao C.L."/>
            <person name="Liu Y.L."/>
            <person name="Hao S.J."/>
            <person name="Liu W.Q."/>
            <person name="Lv M.Q."/>
            <person name="Zhang H.B."/>
            <person name="Liu Y."/>
            <person name="Hu-Tang G.R."/>
            <person name="Wang J.P."/>
            <person name="Wang J.H."/>
            <person name="Sun Y.H."/>
            <person name="Ni S.B."/>
            <person name="Chen W.B."/>
            <person name="Zhang X.C."/>
            <person name="Jiao Y.N."/>
            <person name="Eichler E.E."/>
            <person name="Li G.H."/>
            <person name="Liu X."/>
            <person name="Gao L.Z."/>
        </authorList>
    </citation>
    <scope>NUCLEOTIDE SEQUENCE [LARGE SCALE GENOMIC DNA]</scope>
    <source>
        <strain evidence="5">cv. GT1</strain>
        <tissue evidence="4">Leaf</tissue>
    </source>
</reference>
<feature type="compositionally biased region" description="Basic and acidic residues" evidence="2">
    <location>
        <begin position="58"/>
        <end position="77"/>
    </location>
</feature>
<name>A0A6A6NJT2_HEVBR</name>
<evidence type="ECO:0000313" key="4">
    <source>
        <dbReference type="EMBL" id="KAF2325133.1"/>
    </source>
</evidence>
<evidence type="ECO:0000256" key="2">
    <source>
        <dbReference type="SAM" id="MobiDB-lite"/>
    </source>
</evidence>
<dbReference type="PANTHER" id="PTHR33470:SF58">
    <property type="entry name" value="POLLEN OLE E 1 ALLERGEN AND EXTENSIN FAMILY PROTEIN"/>
    <property type="match status" value="1"/>
</dbReference>
<accession>A0A6A6NJT2</accession>
<sequence>MASTRFFFSSSMFLLYLLVLSSAGDYGCVPNPDNSYASTPKPENVKPEDGCSPNPESEVVKPNDGYGRKPDTRKPEDGCSPQPEPDVVENCDGYSPKPKPDSVKPNDTKGAAARTICSAWDQNGYETTSFSCLTSATDAKGYFFRTLSLLGLGDYLKLTECKAMVVFVALILQQFSLTHLSFFSLRVVIASASDGGYGANYPNLEKPNLEKDKLLSTLIGIQGLIYCKSGPELIPLAGAVARVTCLAVDDYGYETAPLSILSGATDAKGYFFATLSPSEVEDERKIKECKAFLEVSPLLKTCNVPTDVNKGISGALLDSYQFLTQKNMKLFTVGPFFYTSETD</sequence>
<feature type="compositionally biased region" description="Basic and acidic residues" evidence="2">
    <location>
        <begin position="98"/>
        <end position="107"/>
    </location>
</feature>
<keyword evidence="1 3" id="KW-0732">Signal</keyword>
<feature type="region of interest" description="Disordered" evidence="2">
    <location>
        <begin position="32"/>
        <end position="108"/>
    </location>
</feature>
<evidence type="ECO:0000256" key="1">
    <source>
        <dbReference type="ARBA" id="ARBA00022729"/>
    </source>
</evidence>
<dbReference type="EMBL" id="JAAGAX010000001">
    <property type="protein sequence ID" value="KAF2325133.1"/>
    <property type="molecule type" value="Genomic_DNA"/>
</dbReference>
<dbReference type="AlphaFoldDB" id="A0A6A6NJT2"/>
<dbReference type="GO" id="GO:0071944">
    <property type="term" value="C:cell periphery"/>
    <property type="evidence" value="ECO:0007669"/>
    <property type="project" value="TreeGrafter"/>
</dbReference>
<comment type="caution">
    <text evidence="4">The sequence shown here is derived from an EMBL/GenBank/DDBJ whole genome shotgun (WGS) entry which is preliminary data.</text>
</comment>
<proteinExistence type="predicted"/>
<feature type="chain" id="PRO_5025687358" evidence="3">
    <location>
        <begin position="24"/>
        <end position="343"/>
    </location>
</feature>
<protein>
    <submittedName>
        <fullName evidence="4">Uncharacterized protein</fullName>
    </submittedName>
</protein>
<keyword evidence="5" id="KW-1185">Reference proteome</keyword>
<evidence type="ECO:0000256" key="3">
    <source>
        <dbReference type="SAM" id="SignalP"/>
    </source>
</evidence>
<feature type="signal peptide" evidence="3">
    <location>
        <begin position="1"/>
        <end position="23"/>
    </location>
</feature>
<evidence type="ECO:0000313" key="5">
    <source>
        <dbReference type="Proteomes" id="UP000467840"/>
    </source>
</evidence>
<gene>
    <name evidence="4" type="ORF">GH714_022985</name>
</gene>
<dbReference type="PANTHER" id="PTHR33470">
    <property type="entry name" value="OS01G0164075 PROTEIN"/>
    <property type="match status" value="1"/>
</dbReference>
<dbReference type="Proteomes" id="UP000467840">
    <property type="component" value="Chromosome 5"/>
</dbReference>
<organism evidence="4 5">
    <name type="scientific">Hevea brasiliensis</name>
    <name type="common">Para rubber tree</name>
    <name type="synonym">Siphonia brasiliensis</name>
    <dbReference type="NCBI Taxonomy" id="3981"/>
    <lineage>
        <taxon>Eukaryota</taxon>
        <taxon>Viridiplantae</taxon>
        <taxon>Streptophyta</taxon>
        <taxon>Embryophyta</taxon>
        <taxon>Tracheophyta</taxon>
        <taxon>Spermatophyta</taxon>
        <taxon>Magnoliopsida</taxon>
        <taxon>eudicotyledons</taxon>
        <taxon>Gunneridae</taxon>
        <taxon>Pentapetalae</taxon>
        <taxon>rosids</taxon>
        <taxon>fabids</taxon>
        <taxon>Malpighiales</taxon>
        <taxon>Euphorbiaceae</taxon>
        <taxon>Crotonoideae</taxon>
        <taxon>Micrandreae</taxon>
        <taxon>Hevea</taxon>
    </lineage>
</organism>